<dbReference type="Pfam" id="PF15943">
    <property type="entry name" value="YdaS_toxin"/>
    <property type="match status" value="1"/>
</dbReference>
<name>A0ABY7TW17_9SPHN</name>
<organism evidence="1 2">
    <name type="scientific">Novosphingobium humi</name>
    <dbReference type="NCBI Taxonomy" id="2282397"/>
    <lineage>
        <taxon>Bacteria</taxon>
        <taxon>Pseudomonadati</taxon>
        <taxon>Pseudomonadota</taxon>
        <taxon>Alphaproteobacteria</taxon>
        <taxon>Sphingomonadales</taxon>
        <taxon>Sphingomonadaceae</taxon>
        <taxon>Novosphingobium</taxon>
    </lineage>
</organism>
<evidence type="ECO:0000313" key="2">
    <source>
        <dbReference type="Proteomes" id="UP001218231"/>
    </source>
</evidence>
<dbReference type="InterPro" id="IPR010982">
    <property type="entry name" value="Lambda_DNA-bd_dom_sf"/>
</dbReference>
<dbReference type="SUPFAM" id="SSF47413">
    <property type="entry name" value="lambda repressor-like DNA-binding domains"/>
    <property type="match status" value="1"/>
</dbReference>
<evidence type="ECO:0000313" key="1">
    <source>
        <dbReference type="EMBL" id="WCT76319.1"/>
    </source>
</evidence>
<sequence length="109" mass="11932">METAPTRYEALQQVAARYPSQQAMADAFGVSQPTIWRWLNQAKQIPPTFVLLAESLTGISRHHLRPDIYPPEIPAAPARFCGVDHTAPLVAFNRVAALRDGALRDGAPA</sequence>
<protein>
    <submittedName>
        <fullName evidence="1">YdaS family helix-turn-helix protein</fullName>
    </submittedName>
</protein>
<dbReference type="EMBL" id="CP117417">
    <property type="protein sequence ID" value="WCT76319.1"/>
    <property type="molecule type" value="Genomic_DNA"/>
</dbReference>
<accession>A0ABY7TW17</accession>
<reference evidence="1 2" key="1">
    <citation type="submission" date="2023-02" db="EMBL/GenBank/DDBJ databases">
        <title>Genome sequence of Novosphingobium humi KACC 19094.</title>
        <authorList>
            <person name="Kim S."/>
            <person name="Heo J."/>
            <person name="Kwon S.-W."/>
        </authorList>
    </citation>
    <scope>NUCLEOTIDE SEQUENCE [LARGE SCALE GENOMIC DNA]</scope>
    <source>
        <strain evidence="1 2">KACC 19094</strain>
    </source>
</reference>
<dbReference type="RefSeq" id="WP_273616770.1">
    <property type="nucleotide sequence ID" value="NZ_CP117417.1"/>
</dbReference>
<proteinExistence type="predicted"/>
<dbReference type="Gene3D" id="1.10.260.40">
    <property type="entry name" value="lambda repressor-like DNA-binding domains"/>
    <property type="match status" value="1"/>
</dbReference>
<gene>
    <name evidence="1" type="ORF">PQ457_10185</name>
</gene>
<dbReference type="InterPro" id="IPR031856">
    <property type="entry name" value="YdaS_toxin-like"/>
</dbReference>
<keyword evidence="2" id="KW-1185">Reference proteome</keyword>
<dbReference type="Proteomes" id="UP001218231">
    <property type="component" value="Chromosome"/>
</dbReference>